<keyword evidence="3" id="KW-1185">Reference proteome</keyword>
<reference evidence="2 3" key="1">
    <citation type="submission" date="2024-04" db="EMBL/GenBank/DDBJ databases">
        <authorList>
            <consortium name="Genoscope - CEA"/>
            <person name="William W."/>
        </authorList>
    </citation>
    <scope>NUCLEOTIDE SEQUENCE [LARGE SCALE GENOMIC DNA]</scope>
</reference>
<evidence type="ECO:0000313" key="3">
    <source>
        <dbReference type="Proteomes" id="UP001497497"/>
    </source>
</evidence>
<comment type="caution">
    <text evidence="2">The sequence shown here is derived from an EMBL/GenBank/DDBJ whole genome shotgun (WGS) entry which is preliminary data.</text>
</comment>
<dbReference type="Proteomes" id="UP001497497">
    <property type="component" value="Unassembled WGS sequence"/>
</dbReference>
<feature type="compositionally biased region" description="Low complexity" evidence="1">
    <location>
        <begin position="20"/>
        <end position="30"/>
    </location>
</feature>
<sequence>MAKELKRRFGDDANMDPGQNSSINLNSRSLLGGGKSWLPCCGSSS</sequence>
<evidence type="ECO:0000256" key="1">
    <source>
        <dbReference type="SAM" id="MobiDB-lite"/>
    </source>
</evidence>
<feature type="region of interest" description="Disordered" evidence="1">
    <location>
        <begin position="1"/>
        <end position="45"/>
    </location>
</feature>
<accession>A0AAV2HHU2</accession>
<protein>
    <submittedName>
        <fullName evidence="2">Uncharacterized protein</fullName>
    </submittedName>
</protein>
<proteinExistence type="predicted"/>
<evidence type="ECO:0000313" key="2">
    <source>
        <dbReference type="EMBL" id="CAL1532060.1"/>
    </source>
</evidence>
<feature type="compositionally biased region" description="Basic and acidic residues" evidence="1">
    <location>
        <begin position="1"/>
        <end position="11"/>
    </location>
</feature>
<dbReference type="EMBL" id="CAXITT010000105">
    <property type="protein sequence ID" value="CAL1532060.1"/>
    <property type="molecule type" value="Genomic_DNA"/>
</dbReference>
<organism evidence="2 3">
    <name type="scientific">Lymnaea stagnalis</name>
    <name type="common">Great pond snail</name>
    <name type="synonym">Helix stagnalis</name>
    <dbReference type="NCBI Taxonomy" id="6523"/>
    <lineage>
        <taxon>Eukaryota</taxon>
        <taxon>Metazoa</taxon>
        <taxon>Spiralia</taxon>
        <taxon>Lophotrochozoa</taxon>
        <taxon>Mollusca</taxon>
        <taxon>Gastropoda</taxon>
        <taxon>Heterobranchia</taxon>
        <taxon>Euthyneura</taxon>
        <taxon>Panpulmonata</taxon>
        <taxon>Hygrophila</taxon>
        <taxon>Lymnaeoidea</taxon>
        <taxon>Lymnaeidae</taxon>
        <taxon>Lymnaea</taxon>
    </lineage>
</organism>
<gene>
    <name evidence="2" type="ORF">GSLYS_00006139001</name>
</gene>
<dbReference type="AlphaFoldDB" id="A0AAV2HHU2"/>
<name>A0AAV2HHU2_LYMST</name>